<dbReference type="AlphaFoldDB" id="A0A645IM35"/>
<accession>A0A645IM35</accession>
<comment type="caution">
    <text evidence="1">The sequence shown here is derived from an EMBL/GenBank/DDBJ whole genome shotgun (WGS) entry which is preliminary data.</text>
</comment>
<organism evidence="1">
    <name type="scientific">bioreactor metagenome</name>
    <dbReference type="NCBI Taxonomy" id="1076179"/>
    <lineage>
        <taxon>unclassified sequences</taxon>
        <taxon>metagenomes</taxon>
        <taxon>ecological metagenomes</taxon>
    </lineage>
</organism>
<sequence>MIAESPCVHGRSDQTPPYRTRLVQWTAHIGLCSIRVPASHIGTHTGLKFTGRAFTDHVHRGAIVALADNQTG</sequence>
<reference evidence="1" key="1">
    <citation type="submission" date="2019-08" db="EMBL/GenBank/DDBJ databases">
        <authorList>
            <person name="Kucharzyk K."/>
            <person name="Murdoch R.W."/>
            <person name="Higgins S."/>
            <person name="Loffler F."/>
        </authorList>
    </citation>
    <scope>NUCLEOTIDE SEQUENCE</scope>
</reference>
<gene>
    <name evidence="1" type="ORF">SDC9_200046</name>
</gene>
<proteinExistence type="predicted"/>
<dbReference type="EMBL" id="VSSQ01118442">
    <property type="protein sequence ID" value="MPN52385.1"/>
    <property type="molecule type" value="Genomic_DNA"/>
</dbReference>
<protein>
    <submittedName>
        <fullName evidence="1">Uncharacterized protein</fullName>
    </submittedName>
</protein>
<name>A0A645IM35_9ZZZZ</name>
<evidence type="ECO:0000313" key="1">
    <source>
        <dbReference type="EMBL" id="MPN52385.1"/>
    </source>
</evidence>